<feature type="region of interest" description="Disordered" evidence="1">
    <location>
        <begin position="1"/>
        <end position="103"/>
    </location>
</feature>
<feature type="compositionally biased region" description="Basic and acidic residues" evidence="1">
    <location>
        <begin position="21"/>
        <end position="59"/>
    </location>
</feature>
<dbReference type="PANTHER" id="PTHR33730:SF4">
    <property type="entry name" value="OS05G0542732 PROTEIN"/>
    <property type="match status" value="1"/>
</dbReference>
<accession>A0AAU9LVC9</accession>
<evidence type="ECO:0000313" key="2">
    <source>
        <dbReference type="EMBL" id="CAH1417527.1"/>
    </source>
</evidence>
<organism evidence="2 3">
    <name type="scientific">Lactuca virosa</name>
    <dbReference type="NCBI Taxonomy" id="75947"/>
    <lineage>
        <taxon>Eukaryota</taxon>
        <taxon>Viridiplantae</taxon>
        <taxon>Streptophyta</taxon>
        <taxon>Embryophyta</taxon>
        <taxon>Tracheophyta</taxon>
        <taxon>Spermatophyta</taxon>
        <taxon>Magnoliopsida</taxon>
        <taxon>eudicotyledons</taxon>
        <taxon>Gunneridae</taxon>
        <taxon>Pentapetalae</taxon>
        <taxon>asterids</taxon>
        <taxon>campanulids</taxon>
        <taxon>Asterales</taxon>
        <taxon>Asteraceae</taxon>
        <taxon>Cichorioideae</taxon>
        <taxon>Cichorieae</taxon>
        <taxon>Lactucinae</taxon>
        <taxon>Lactuca</taxon>
    </lineage>
</organism>
<evidence type="ECO:0000313" key="3">
    <source>
        <dbReference type="Proteomes" id="UP001157418"/>
    </source>
</evidence>
<dbReference type="AlphaFoldDB" id="A0AAU9LVC9"/>
<comment type="caution">
    <text evidence="2">The sequence shown here is derived from an EMBL/GenBank/DDBJ whole genome shotgun (WGS) entry which is preliminary data.</text>
</comment>
<evidence type="ECO:0000256" key="1">
    <source>
        <dbReference type="SAM" id="MobiDB-lite"/>
    </source>
</evidence>
<sequence>MEALPRSEVSFRRSGSSGLVWDDKLLSGELKPVKTKEEEEREKTEQQQRAEPKPYKSVEVEPTIDPPSPKVSGCCAIFSKPAKSTGAGAGAAHKHKTKATHKS</sequence>
<gene>
    <name evidence="2" type="ORF">LVIROSA_LOCUS5204</name>
</gene>
<feature type="compositionally biased region" description="Basic residues" evidence="1">
    <location>
        <begin position="92"/>
        <end position="103"/>
    </location>
</feature>
<evidence type="ECO:0008006" key="4">
    <source>
        <dbReference type="Google" id="ProtNLM"/>
    </source>
</evidence>
<keyword evidence="3" id="KW-1185">Reference proteome</keyword>
<reference evidence="2 3" key="1">
    <citation type="submission" date="2022-01" db="EMBL/GenBank/DDBJ databases">
        <authorList>
            <person name="Xiong W."/>
            <person name="Schranz E."/>
        </authorList>
    </citation>
    <scope>NUCLEOTIDE SEQUENCE [LARGE SCALE GENOMIC DNA]</scope>
</reference>
<name>A0AAU9LVC9_9ASTR</name>
<dbReference type="Proteomes" id="UP001157418">
    <property type="component" value="Unassembled WGS sequence"/>
</dbReference>
<proteinExistence type="predicted"/>
<dbReference type="PANTHER" id="PTHR33730">
    <property type="entry name" value="OS05G0542732 PROTEIN-RELATED"/>
    <property type="match status" value="1"/>
</dbReference>
<dbReference type="EMBL" id="CAKMRJ010000104">
    <property type="protein sequence ID" value="CAH1417527.1"/>
    <property type="molecule type" value="Genomic_DNA"/>
</dbReference>
<dbReference type="Pfam" id="PF15697">
    <property type="entry name" value="DUF4666"/>
    <property type="match status" value="1"/>
</dbReference>
<protein>
    <recommendedName>
        <fullName evidence="4">MAPK kinase substrate protein</fullName>
    </recommendedName>
</protein>
<dbReference type="InterPro" id="IPR031421">
    <property type="entry name" value="DUF4666"/>
</dbReference>